<evidence type="ECO:0000256" key="2">
    <source>
        <dbReference type="SAM" id="Phobius"/>
    </source>
</evidence>
<name>A0A7G7YM88_9CORY</name>
<dbReference type="AlphaFoldDB" id="A0A7G7YM88"/>
<feature type="transmembrane region" description="Helical" evidence="2">
    <location>
        <begin position="41"/>
        <end position="64"/>
    </location>
</feature>
<feature type="region of interest" description="Disordered" evidence="1">
    <location>
        <begin position="154"/>
        <end position="173"/>
    </location>
</feature>
<sequence length="205" mass="22808">MDSVSDTPSVNESSRSANAASKPVKKLTKKQRRLKAQRKQLLPIVAIVALVAVVVASVLAYYRWKDNHIETLPQDQRVVAVVNGQETEVAPYSTCEVDDQHCKDGEPFELSMEGAKKFTLKIPHDVYDHDWRLVEIFNDPGANTESYYKSNEKQEVEVSLDSPKKSDDGSTPRLTVLEIQSLLIGEDADGEQTPVNAVWSITPTP</sequence>
<feature type="compositionally biased region" description="Polar residues" evidence="1">
    <location>
        <begin position="1"/>
        <end position="19"/>
    </location>
</feature>
<reference evidence="3 4" key="1">
    <citation type="submission" date="2019-12" db="EMBL/GenBank/DDBJ databases">
        <title>Corynebacterium sp. nov., isolated from feces of the Anser Albifrons in China.</title>
        <authorList>
            <person name="Liu Q."/>
        </authorList>
    </citation>
    <scope>NUCLEOTIDE SEQUENCE [LARGE SCALE GENOMIC DNA]</scope>
    <source>
        <strain evidence="3 4">23H37-10</strain>
    </source>
</reference>
<evidence type="ECO:0000256" key="1">
    <source>
        <dbReference type="SAM" id="MobiDB-lite"/>
    </source>
</evidence>
<feature type="region of interest" description="Disordered" evidence="1">
    <location>
        <begin position="185"/>
        <end position="205"/>
    </location>
</feature>
<accession>A0A7G7YM88</accession>
<evidence type="ECO:0000313" key="4">
    <source>
        <dbReference type="Proteomes" id="UP000515275"/>
    </source>
</evidence>
<dbReference type="EMBL" id="CP046883">
    <property type="protein sequence ID" value="QNH95608.1"/>
    <property type="molecule type" value="Genomic_DNA"/>
</dbReference>
<feature type="compositionally biased region" description="Polar residues" evidence="1">
    <location>
        <begin position="193"/>
        <end position="205"/>
    </location>
</feature>
<dbReference type="Pfam" id="PF10969">
    <property type="entry name" value="DUF2771"/>
    <property type="match status" value="1"/>
</dbReference>
<proteinExistence type="predicted"/>
<keyword evidence="4" id="KW-1185">Reference proteome</keyword>
<protein>
    <submittedName>
        <fullName evidence="3">DUF2771 family protein</fullName>
    </submittedName>
</protein>
<dbReference type="RefSeq" id="WP_185769167.1">
    <property type="nucleotide sequence ID" value="NZ_CP046883.1"/>
</dbReference>
<keyword evidence="2" id="KW-1133">Transmembrane helix</keyword>
<feature type="compositionally biased region" description="Basic and acidic residues" evidence="1">
    <location>
        <begin position="154"/>
        <end position="170"/>
    </location>
</feature>
<organism evidence="3 4">
    <name type="scientific">Corynebacterium anserum</name>
    <dbReference type="NCBI Taxonomy" id="2684406"/>
    <lineage>
        <taxon>Bacteria</taxon>
        <taxon>Bacillati</taxon>
        <taxon>Actinomycetota</taxon>
        <taxon>Actinomycetes</taxon>
        <taxon>Mycobacteriales</taxon>
        <taxon>Corynebacteriaceae</taxon>
        <taxon>Corynebacterium</taxon>
    </lineage>
</organism>
<feature type="region of interest" description="Disordered" evidence="1">
    <location>
        <begin position="1"/>
        <end position="29"/>
    </location>
</feature>
<gene>
    <name evidence="3" type="ORF">GP473_01960</name>
</gene>
<dbReference type="Proteomes" id="UP000515275">
    <property type="component" value="Chromosome"/>
</dbReference>
<keyword evidence="2" id="KW-0812">Transmembrane</keyword>
<dbReference type="KEGG" id="cans:GP473_01960"/>
<dbReference type="InterPro" id="IPR024495">
    <property type="entry name" value="DUF2771"/>
</dbReference>
<keyword evidence="2" id="KW-0472">Membrane</keyword>
<evidence type="ECO:0000313" key="3">
    <source>
        <dbReference type="EMBL" id="QNH95608.1"/>
    </source>
</evidence>